<dbReference type="EMBL" id="CP035945">
    <property type="protein sequence ID" value="QBE99564.1"/>
    <property type="molecule type" value="Genomic_DNA"/>
</dbReference>
<feature type="region of interest" description="Disordered" evidence="1">
    <location>
        <begin position="24"/>
        <end position="53"/>
    </location>
</feature>
<evidence type="ECO:0000256" key="2">
    <source>
        <dbReference type="SAM" id="SignalP"/>
    </source>
</evidence>
<dbReference type="PROSITE" id="PS51257">
    <property type="entry name" value="PROKAR_LIPOPROTEIN"/>
    <property type="match status" value="1"/>
</dbReference>
<sequence>MRKKIRKLTALLCAGTMALSMAACGSSGEEKKGDTGEKTEEKTEKTGETAALEDALNPDEPVELTLWSIATETDSYHNAFVKALEDFEKTYPNVKINMEIFENESYKTKLKSAVAANELPDIFYSWQGGFSQSFAEAGKMLDLDPYYETYKEELPESATSNARYVDGSLYGTSYSVNCSLLMYNKAMFEKYGLEAPETWDEFVSICQKFVDEGITPLTVSAKETWVLAVFHDALALKSAGNEKTVKTLTRQGGSYDDKDFLFAAEELEKLVKMGAFVDGAAGLTRLEAETLFTNGEVPMLVQLANVCMDNYGIVENPEDFDVVPFPVVGGNAEITDMIGGCSESLMVSANTENPDAAGYAAFELSKRIADVAYADGVTSSPWTSTPKNDDISEFGKKIEEYKAQATSYCLWWDTEMVADDASEYLSLLEQLFVGNISAEDFVKGMDAQLSNE</sequence>
<dbReference type="PANTHER" id="PTHR43649:SF14">
    <property type="entry name" value="BLR3389 PROTEIN"/>
    <property type="match status" value="1"/>
</dbReference>
<dbReference type="Pfam" id="PF01547">
    <property type="entry name" value="SBP_bac_1"/>
    <property type="match status" value="1"/>
</dbReference>
<dbReference type="Proteomes" id="UP000289794">
    <property type="component" value="Chromosome"/>
</dbReference>
<feature type="chain" id="PRO_5039202353" evidence="2">
    <location>
        <begin position="23"/>
        <end position="452"/>
    </location>
</feature>
<name>A0A4P6M367_9FIRM</name>
<reference evidence="3 4" key="1">
    <citation type="submission" date="2019-01" db="EMBL/GenBank/DDBJ databases">
        <title>PMF-metabolizing Aryl O-demethylase.</title>
        <authorList>
            <person name="Kim M."/>
        </authorList>
    </citation>
    <scope>NUCLEOTIDE SEQUENCE [LARGE SCALE GENOMIC DNA]</scope>
    <source>
        <strain evidence="3 4">PMF1</strain>
    </source>
</reference>
<protein>
    <submittedName>
        <fullName evidence="3">Multiple sugar-binding protein</fullName>
    </submittedName>
</protein>
<organism evidence="3 4">
    <name type="scientific">Blautia producta</name>
    <dbReference type="NCBI Taxonomy" id="33035"/>
    <lineage>
        <taxon>Bacteria</taxon>
        <taxon>Bacillati</taxon>
        <taxon>Bacillota</taxon>
        <taxon>Clostridia</taxon>
        <taxon>Lachnospirales</taxon>
        <taxon>Lachnospiraceae</taxon>
        <taxon>Blautia</taxon>
    </lineage>
</organism>
<evidence type="ECO:0000313" key="3">
    <source>
        <dbReference type="EMBL" id="QBE99564.1"/>
    </source>
</evidence>
<dbReference type="PANTHER" id="PTHR43649">
    <property type="entry name" value="ARABINOSE-BINDING PROTEIN-RELATED"/>
    <property type="match status" value="1"/>
</dbReference>
<keyword evidence="2" id="KW-0732">Signal</keyword>
<dbReference type="RefSeq" id="WP_130182581.1">
    <property type="nucleotide sequence ID" value="NZ_CP035945.1"/>
</dbReference>
<feature type="compositionally biased region" description="Basic and acidic residues" evidence="1">
    <location>
        <begin position="28"/>
        <end position="47"/>
    </location>
</feature>
<dbReference type="SUPFAM" id="SSF53850">
    <property type="entry name" value="Periplasmic binding protein-like II"/>
    <property type="match status" value="1"/>
</dbReference>
<dbReference type="KEGG" id="bpro:PMF13cell1_05141"/>
<evidence type="ECO:0000256" key="1">
    <source>
        <dbReference type="SAM" id="MobiDB-lite"/>
    </source>
</evidence>
<proteinExistence type="predicted"/>
<gene>
    <name evidence="3" type="primary">msmE_29</name>
    <name evidence="3" type="ORF">PMF13cell1_05141</name>
</gene>
<evidence type="ECO:0000313" key="4">
    <source>
        <dbReference type="Proteomes" id="UP000289794"/>
    </source>
</evidence>
<dbReference type="Gene3D" id="3.40.190.10">
    <property type="entry name" value="Periplasmic binding protein-like II"/>
    <property type="match status" value="2"/>
</dbReference>
<dbReference type="InterPro" id="IPR050490">
    <property type="entry name" value="Bact_solute-bd_prot1"/>
</dbReference>
<dbReference type="InterPro" id="IPR006059">
    <property type="entry name" value="SBP"/>
</dbReference>
<accession>A0A4P6M367</accession>
<feature type="signal peptide" evidence="2">
    <location>
        <begin position="1"/>
        <end position="22"/>
    </location>
</feature>
<dbReference type="AlphaFoldDB" id="A0A4P6M367"/>